<dbReference type="EMBL" id="JMIH01000016">
    <property type="protein sequence ID" value="KEO74038.1"/>
    <property type="molecule type" value="Genomic_DNA"/>
</dbReference>
<keyword evidence="4 8" id="KW-0418">Kinase</keyword>
<dbReference type="STRING" id="1048983.EL17_07780"/>
<dbReference type="GO" id="GO:0003872">
    <property type="term" value="F:6-phosphofructokinase activity"/>
    <property type="evidence" value="ECO:0007669"/>
    <property type="project" value="TreeGrafter"/>
</dbReference>
<dbReference type="PIRSF" id="PIRSF000535">
    <property type="entry name" value="1PFK/6PFK/LacC"/>
    <property type="match status" value="1"/>
</dbReference>
<keyword evidence="9" id="KW-1185">Reference proteome</keyword>
<dbReference type="Pfam" id="PF00294">
    <property type="entry name" value="PfkB"/>
    <property type="match status" value="1"/>
</dbReference>
<dbReference type="PROSITE" id="PS00583">
    <property type="entry name" value="PFKB_KINASES_1"/>
    <property type="match status" value="1"/>
</dbReference>
<dbReference type="GO" id="GO:0005829">
    <property type="term" value="C:cytosol"/>
    <property type="evidence" value="ECO:0007669"/>
    <property type="project" value="TreeGrafter"/>
</dbReference>
<dbReference type="OrthoDB" id="9801219at2"/>
<evidence type="ECO:0000256" key="6">
    <source>
        <dbReference type="PIRNR" id="PIRNR000535"/>
    </source>
</evidence>
<comment type="similarity">
    <text evidence="1">Belongs to the carbohydrate kinase PfkB family.</text>
</comment>
<dbReference type="FunFam" id="3.40.1190.20:FF:000001">
    <property type="entry name" value="Phosphofructokinase"/>
    <property type="match status" value="1"/>
</dbReference>
<evidence type="ECO:0000313" key="9">
    <source>
        <dbReference type="Proteomes" id="UP000027821"/>
    </source>
</evidence>
<dbReference type="Proteomes" id="UP000027821">
    <property type="component" value="Unassembled WGS sequence"/>
</dbReference>
<keyword evidence="2 6" id="KW-0808">Transferase</keyword>
<gene>
    <name evidence="8" type="ORF">EL17_07780</name>
</gene>
<dbReference type="NCBIfam" id="TIGR03168">
    <property type="entry name" value="1-PFK"/>
    <property type="match status" value="1"/>
</dbReference>
<dbReference type="PROSITE" id="PS00584">
    <property type="entry name" value="PFKB_KINASES_2"/>
    <property type="match status" value="1"/>
</dbReference>
<proteinExistence type="inferred from homology"/>
<evidence type="ECO:0000256" key="2">
    <source>
        <dbReference type="ARBA" id="ARBA00022679"/>
    </source>
</evidence>
<dbReference type="InterPro" id="IPR011611">
    <property type="entry name" value="PfkB_dom"/>
</dbReference>
<dbReference type="PANTHER" id="PTHR46566:SF2">
    <property type="entry name" value="ATP-DEPENDENT 6-PHOSPHOFRUCTOKINASE ISOZYME 2"/>
    <property type="match status" value="1"/>
</dbReference>
<dbReference type="PANTHER" id="PTHR46566">
    <property type="entry name" value="1-PHOSPHOFRUCTOKINASE-RELATED"/>
    <property type="match status" value="1"/>
</dbReference>
<dbReference type="eggNOG" id="COG1105">
    <property type="taxonomic scope" value="Bacteria"/>
</dbReference>
<evidence type="ECO:0000256" key="4">
    <source>
        <dbReference type="ARBA" id="ARBA00022777"/>
    </source>
</evidence>
<dbReference type="AlphaFoldDB" id="A0A074L2E0"/>
<comment type="caution">
    <text evidence="8">The sequence shown here is derived from an EMBL/GenBank/DDBJ whole genome shotgun (WGS) entry which is preliminary data.</text>
</comment>
<dbReference type="InterPro" id="IPR002173">
    <property type="entry name" value="Carboh/pur_kinase_PfkB_CS"/>
</dbReference>
<dbReference type="InterPro" id="IPR017583">
    <property type="entry name" value="Tagatose/fructose_Pkinase"/>
</dbReference>
<dbReference type="SUPFAM" id="SSF53613">
    <property type="entry name" value="Ribokinase-like"/>
    <property type="match status" value="1"/>
</dbReference>
<dbReference type="CDD" id="cd01164">
    <property type="entry name" value="FruK_PfkB_like"/>
    <property type="match status" value="1"/>
</dbReference>
<protein>
    <submittedName>
        <fullName evidence="8">Phosphofructokinase</fullName>
    </submittedName>
</protein>
<keyword evidence="3" id="KW-0547">Nucleotide-binding</keyword>
<feature type="domain" description="Carbohydrate kinase PfkB" evidence="7">
    <location>
        <begin position="17"/>
        <end position="294"/>
    </location>
</feature>
<organism evidence="8 9">
    <name type="scientific">Anditalea andensis</name>
    <dbReference type="NCBI Taxonomy" id="1048983"/>
    <lineage>
        <taxon>Bacteria</taxon>
        <taxon>Pseudomonadati</taxon>
        <taxon>Bacteroidota</taxon>
        <taxon>Cytophagia</taxon>
        <taxon>Cytophagales</taxon>
        <taxon>Cytophagaceae</taxon>
        <taxon>Anditalea</taxon>
    </lineage>
</organism>
<keyword evidence="5" id="KW-0067">ATP-binding</keyword>
<dbReference type="Gene3D" id="3.40.1190.20">
    <property type="match status" value="1"/>
</dbReference>
<dbReference type="InterPro" id="IPR029056">
    <property type="entry name" value="Ribokinase-like"/>
</dbReference>
<name>A0A074L2E0_9BACT</name>
<reference evidence="8 9" key="1">
    <citation type="submission" date="2014-04" db="EMBL/GenBank/DDBJ databases">
        <title>Characterization and application of a salt tolerant electro-active bacterium.</title>
        <authorList>
            <person name="Yang L."/>
            <person name="Wei S."/>
            <person name="Tay Q.X.M."/>
        </authorList>
    </citation>
    <scope>NUCLEOTIDE SEQUENCE [LARGE SCALE GENOMIC DNA]</scope>
    <source>
        <strain evidence="8 9">LY1</strain>
    </source>
</reference>
<evidence type="ECO:0000259" key="7">
    <source>
        <dbReference type="Pfam" id="PF00294"/>
    </source>
</evidence>
<sequence length="318" mass="34095">MKIVTLTLNPSLDKHTYTERLLPDKKLRCDEPVYEAGGGGINVSRAIKIMGGESLAIYVAGGPAGEQLEKLLREEGIEQYIIKIEQPTRENLTVIEKSTANQYRFGMPGSEVGEAALKECISVIEELPDEVEFLVASGSLPPGVAEDFYAQLAEIANRKGIKYIVDTSGKALEKTADKGVYLLKPNLGELSQLAGKEEISAIEQEAIAQEIISKGKAEILVVSLGPRGAMLATKDQVEYVVPPTIKQKSTVGAGDSMVAGLVLALSRGENLRDVVQRGVAAGTAATMTAGTELCRNEDVETILEWLNKTDEKGGGIDH</sequence>
<dbReference type="GO" id="GO:0005524">
    <property type="term" value="F:ATP binding"/>
    <property type="evidence" value="ECO:0007669"/>
    <property type="project" value="UniProtKB-KW"/>
</dbReference>
<accession>A0A074L2E0</accession>
<dbReference type="RefSeq" id="WP_035072776.1">
    <property type="nucleotide sequence ID" value="NZ_JMIH01000016.1"/>
</dbReference>
<evidence type="ECO:0000256" key="3">
    <source>
        <dbReference type="ARBA" id="ARBA00022741"/>
    </source>
</evidence>
<evidence type="ECO:0000256" key="5">
    <source>
        <dbReference type="ARBA" id="ARBA00022840"/>
    </source>
</evidence>
<evidence type="ECO:0000256" key="1">
    <source>
        <dbReference type="ARBA" id="ARBA00010688"/>
    </source>
</evidence>
<evidence type="ECO:0000313" key="8">
    <source>
        <dbReference type="EMBL" id="KEO74038.1"/>
    </source>
</evidence>